<feature type="non-terminal residue" evidence="1">
    <location>
        <position position="98"/>
    </location>
</feature>
<keyword evidence="2" id="KW-1185">Reference proteome</keyword>
<organism evidence="1 2">
    <name type="scientific">Cetraspora pellucida</name>
    <dbReference type="NCBI Taxonomy" id="1433469"/>
    <lineage>
        <taxon>Eukaryota</taxon>
        <taxon>Fungi</taxon>
        <taxon>Fungi incertae sedis</taxon>
        <taxon>Mucoromycota</taxon>
        <taxon>Glomeromycotina</taxon>
        <taxon>Glomeromycetes</taxon>
        <taxon>Diversisporales</taxon>
        <taxon>Gigasporaceae</taxon>
        <taxon>Cetraspora</taxon>
    </lineage>
</organism>
<protein>
    <submittedName>
        <fullName evidence="1">5446_t:CDS:1</fullName>
    </submittedName>
</protein>
<accession>A0ACA9RLV4</accession>
<name>A0ACA9RLV4_9GLOM</name>
<reference evidence="1" key="1">
    <citation type="submission" date="2021-06" db="EMBL/GenBank/DDBJ databases">
        <authorList>
            <person name="Kallberg Y."/>
            <person name="Tangrot J."/>
            <person name="Rosling A."/>
        </authorList>
    </citation>
    <scope>NUCLEOTIDE SEQUENCE</scope>
    <source>
        <strain evidence="1">28 12/20/2015</strain>
    </source>
</reference>
<evidence type="ECO:0000313" key="2">
    <source>
        <dbReference type="Proteomes" id="UP000789366"/>
    </source>
</evidence>
<dbReference type="Proteomes" id="UP000789366">
    <property type="component" value="Unassembled WGS sequence"/>
</dbReference>
<proteinExistence type="predicted"/>
<feature type="non-terminal residue" evidence="1">
    <location>
        <position position="1"/>
    </location>
</feature>
<sequence length="98" mass="11138">NINENSENTCKIGTMSSMSSNGYDKDQFGSFFISNTSKHARVERNDEVIITDYNDLELDKIDKGKLSKENEGKEYVGRSLHSVLRSFKPEADNIDNKE</sequence>
<evidence type="ECO:0000313" key="1">
    <source>
        <dbReference type="EMBL" id="CAG8800242.1"/>
    </source>
</evidence>
<dbReference type="EMBL" id="CAJVPW010079200">
    <property type="protein sequence ID" value="CAG8800242.1"/>
    <property type="molecule type" value="Genomic_DNA"/>
</dbReference>
<comment type="caution">
    <text evidence="1">The sequence shown here is derived from an EMBL/GenBank/DDBJ whole genome shotgun (WGS) entry which is preliminary data.</text>
</comment>
<gene>
    <name evidence="1" type="ORF">SPELUC_LOCUS18002</name>
</gene>